<dbReference type="EMBL" id="QGEG01000002">
    <property type="protein sequence ID" value="PWL38939.1"/>
    <property type="molecule type" value="Genomic_DNA"/>
</dbReference>
<evidence type="ECO:0000313" key="2">
    <source>
        <dbReference type="EMBL" id="PWL38939.1"/>
    </source>
</evidence>
<dbReference type="CDD" id="cd02199">
    <property type="entry name" value="YjgF_YER057c_UK114_like_1"/>
    <property type="match status" value="1"/>
</dbReference>
<keyword evidence="3" id="KW-1185">Reference proteome</keyword>
<name>A0A316L1V3_9FLAO</name>
<evidence type="ECO:0000259" key="1">
    <source>
        <dbReference type="Pfam" id="PF14588"/>
    </source>
</evidence>
<dbReference type="AlphaFoldDB" id="A0A316L1V3"/>
<dbReference type="PROSITE" id="PS51257">
    <property type="entry name" value="PROKAR_LIPOPROTEIN"/>
    <property type="match status" value="1"/>
</dbReference>
<dbReference type="PANTHER" id="PTHR43760">
    <property type="entry name" value="ENDORIBONUCLEASE-RELATED"/>
    <property type="match status" value="1"/>
</dbReference>
<proteinExistence type="predicted"/>
<dbReference type="Pfam" id="PF14588">
    <property type="entry name" value="YjgF_endoribonc"/>
    <property type="match status" value="1"/>
</dbReference>
<reference evidence="2 3" key="1">
    <citation type="submission" date="2018-05" db="EMBL/GenBank/DDBJ databases">
        <title>Complete genome sequence of Flagellimonas aquimarina ECD12 isolated from seaweed Ecklonia cava.</title>
        <authorList>
            <person name="Choi S."/>
            <person name="Seong C."/>
        </authorList>
    </citation>
    <scope>NUCLEOTIDE SEQUENCE [LARGE SCALE GENOMIC DNA]</scope>
    <source>
        <strain evidence="2 3">ECD12</strain>
    </source>
</reference>
<dbReference type="Gene3D" id="3.30.1330.40">
    <property type="entry name" value="RutC-like"/>
    <property type="match status" value="1"/>
</dbReference>
<evidence type="ECO:0000313" key="3">
    <source>
        <dbReference type="Proteomes" id="UP000245762"/>
    </source>
</evidence>
<dbReference type="InterPro" id="IPR035959">
    <property type="entry name" value="RutC-like_sf"/>
</dbReference>
<feature type="domain" description="Endoribonuclease L-PSP/chorismate mutase-like" evidence="1">
    <location>
        <begin position="80"/>
        <end position="182"/>
    </location>
</feature>
<dbReference type="InterPro" id="IPR013813">
    <property type="entry name" value="Endoribo_LPSP/chorism_mut-like"/>
</dbReference>
<protein>
    <recommendedName>
        <fullName evidence="1">Endoribonuclease L-PSP/chorismate mutase-like domain-containing protein</fullName>
    </recommendedName>
</protein>
<comment type="caution">
    <text evidence="2">The sequence shown here is derived from an EMBL/GenBank/DDBJ whole genome shotgun (WGS) entry which is preliminary data.</text>
</comment>
<dbReference type="Proteomes" id="UP000245762">
    <property type="component" value="Unassembled WGS sequence"/>
</dbReference>
<accession>A0A316L1V3</accession>
<organism evidence="2 3">
    <name type="scientific">Flagellimonas aquimarina</name>
    <dbReference type="NCBI Taxonomy" id="2201895"/>
    <lineage>
        <taxon>Bacteria</taxon>
        <taxon>Pseudomonadati</taxon>
        <taxon>Bacteroidota</taxon>
        <taxon>Flavobacteriia</taxon>
        <taxon>Flavobacteriales</taxon>
        <taxon>Flavobacteriaceae</taxon>
        <taxon>Flagellimonas</taxon>
    </lineage>
</organism>
<dbReference type="SUPFAM" id="SSF55298">
    <property type="entry name" value="YjgF-like"/>
    <property type="match status" value="1"/>
</dbReference>
<sequence length="186" mass="20608">MKKLFFCIFLITTISSCKDHHKEEKATVQLYDYDVEQRITELGIELHPPKLPPGLKIKLAKRVDNLVYLSGNGPISHDGERTVGKVGTDLTVEQGYQAARLTAINHLSVLKEEIGDLNKVVSIVKVLGMVNCNAAFENHPQVINGYSDVLIEVFGERGRHARSAVGMGSLPWNLACEVETIVEIKD</sequence>
<dbReference type="OrthoDB" id="9806350at2"/>
<gene>
    <name evidence="2" type="ORF">DKG77_11975</name>
</gene>
<dbReference type="PANTHER" id="PTHR43760:SF1">
    <property type="entry name" value="ENDORIBONUCLEASE L-PSP_CHORISMATE MUTASE-LIKE DOMAIN-CONTAINING PROTEIN"/>
    <property type="match status" value="1"/>
</dbReference>
<dbReference type="RefSeq" id="WP_109663266.1">
    <property type="nucleotide sequence ID" value="NZ_QGEG01000002.1"/>
</dbReference>